<feature type="domain" description="Septum formation-related" evidence="3">
    <location>
        <begin position="68"/>
        <end position="284"/>
    </location>
</feature>
<name>A0A6I8M1H3_9PSEU</name>
<keyword evidence="2" id="KW-1133">Transmembrane helix</keyword>
<sequence length="345" mass="35772">MSPSADRFPAATQTLRTRVVMGGIFAGALIALALSVLFTGSGGFAGGSGGGAGKLSPAAEEAFHSPPGSCLTWNNADASDANKVACTQPHKFEVTALVDIGAQFPEGAPVPSLEQWQQIAQQKCTSDVKPYLGHNLDPYGKLTTNLLRPTPSQWDDGDRQLRCGLQWAGPGGTLLATTGPAKEQDQSLVFEPGTCLALQGKGVGDPLECTKPHSYEIIAILDLKTKFKDTYPSQDDQKAWLDTECTKQAADYTGGADLDAKKLILTWDLREQESWDAGSTKVNCKVAALLPDKSGLQAVTGSIKAAPAGPDGPDAGQPQDGGPPSDGGGGPTASNSAPPTSKQNG</sequence>
<dbReference type="EMBL" id="CABVGP010000003">
    <property type="protein sequence ID" value="VVJ23680.1"/>
    <property type="molecule type" value="Genomic_DNA"/>
</dbReference>
<evidence type="ECO:0000256" key="1">
    <source>
        <dbReference type="SAM" id="MobiDB-lite"/>
    </source>
</evidence>
<evidence type="ECO:0000313" key="4">
    <source>
        <dbReference type="EMBL" id="VVJ23680.1"/>
    </source>
</evidence>
<evidence type="ECO:0000259" key="3">
    <source>
        <dbReference type="Pfam" id="PF13845"/>
    </source>
</evidence>
<feature type="region of interest" description="Disordered" evidence="1">
    <location>
        <begin position="300"/>
        <end position="345"/>
    </location>
</feature>
<dbReference type="Proteomes" id="UP000399805">
    <property type="component" value="Unassembled WGS sequence"/>
</dbReference>
<proteinExistence type="predicted"/>
<evidence type="ECO:0000313" key="5">
    <source>
        <dbReference type="Proteomes" id="UP000399805"/>
    </source>
</evidence>
<dbReference type="Pfam" id="PF13845">
    <property type="entry name" value="Septum_form"/>
    <property type="match status" value="1"/>
</dbReference>
<organism evidence="4 5">
    <name type="scientific">Amycolatopsis camponoti</name>
    <dbReference type="NCBI Taxonomy" id="2606593"/>
    <lineage>
        <taxon>Bacteria</taxon>
        <taxon>Bacillati</taxon>
        <taxon>Actinomycetota</taxon>
        <taxon>Actinomycetes</taxon>
        <taxon>Pseudonocardiales</taxon>
        <taxon>Pseudonocardiaceae</taxon>
        <taxon>Amycolatopsis</taxon>
    </lineage>
</organism>
<dbReference type="RefSeq" id="WP_155548456.1">
    <property type="nucleotide sequence ID" value="NZ_CABVGP010000003.1"/>
</dbReference>
<keyword evidence="5" id="KW-1185">Reference proteome</keyword>
<gene>
    <name evidence="4" type="ORF">AA23TX_08573</name>
</gene>
<keyword evidence="2" id="KW-0472">Membrane</keyword>
<accession>A0A6I8M1H3</accession>
<dbReference type="AlphaFoldDB" id="A0A6I8M1H3"/>
<feature type="compositionally biased region" description="Low complexity" evidence="1">
    <location>
        <begin position="305"/>
        <end position="323"/>
    </location>
</feature>
<protein>
    <submittedName>
        <fullName evidence="4">Putative membrane protein</fullName>
    </submittedName>
</protein>
<reference evidence="4 5" key="1">
    <citation type="submission" date="2019-09" db="EMBL/GenBank/DDBJ databases">
        <authorList>
            <person name="Leyn A S."/>
        </authorList>
    </citation>
    <scope>NUCLEOTIDE SEQUENCE [LARGE SCALE GENOMIC DNA]</scope>
    <source>
        <strain evidence="4">AA231_1</strain>
    </source>
</reference>
<feature type="transmembrane region" description="Helical" evidence="2">
    <location>
        <begin position="20"/>
        <end position="38"/>
    </location>
</feature>
<feature type="compositionally biased region" description="Polar residues" evidence="1">
    <location>
        <begin position="332"/>
        <end position="345"/>
    </location>
</feature>
<keyword evidence="2" id="KW-0812">Transmembrane</keyword>
<dbReference type="InterPro" id="IPR026004">
    <property type="entry name" value="Septum_form"/>
</dbReference>
<evidence type="ECO:0000256" key="2">
    <source>
        <dbReference type="SAM" id="Phobius"/>
    </source>
</evidence>